<dbReference type="InterPro" id="IPR001179">
    <property type="entry name" value="PPIase_FKBP_dom"/>
</dbReference>
<dbReference type="AlphaFoldDB" id="A0AAP0R6P6"/>
<evidence type="ECO:0000256" key="3">
    <source>
        <dbReference type="PROSITE-ProRule" id="PRU00277"/>
    </source>
</evidence>
<keyword evidence="3" id="KW-0413">Isomerase</keyword>
<evidence type="ECO:0000256" key="4">
    <source>
        <dbReference type="SAM" id="MobiDB-lite"/>
    </source>
</evidence>
<keyword evidence="7" id="KW-1185">Reference proteome</keyword>
<organism evidence="6 7">
    <name type="scientific">Liquidambar formosana</name>
    <name type="common">Formosan gum</name>
    <dbReference type="NCBI Taxonomy" id="63359"/>
    <lineage>
        <taxon>Eukaryota</taxon>
        <taxon>Viridiplantae</taxon>
        <taxon>Streptophyta</taxon>
        <taxon>Embryophyta</taxon>
        <taxon>Tracheophyta</taxon>
        <taxon>Spermatophyta</taxon>
        <taxon>Magnoliopsida</taxon>
        <taxon>eudicotyledons</taxon>
        <taxon>Gunneridae</taxon>
        <taxon>Pentapetalae</taxon>
        <taxon>Saxifragales</taxon>
        <taxon>Altingiaceae</taxon>
        <taxon>Liquidambar</taxon>
    </lineage>
</organism>
<dbReference type="InterPro" id="IPR046357">
    <property type="entry name" value="PPIase_dom_sf"/>
</dbReference>
<gene>
    <name evidence="6" type="ORF">L1049_025816</name>
</gene>
<keyword evidence="3" id="KW-0697">Rotamase</keyword>
<dbReference type="InterPro" id="IPR050754">
    <property type="entry name" value="FKBP4/5/8-like"/>
</dbReference>
<dbReference type="GO" id="GO:0003755">
    <property type="term" value="F:peptidyl-prolyl cis-trans isomerase activity"/>
    <property type="evidence" value="ECO:0007669"/>
    <property type="project" value="UniProtKB-KW"/>
</dbReference>
<dbReference type="SUPFAM" id="SSF54534">
    <property type="entry name" value="FKBP-like"/>
    <property type="match status" value="2"/>
</dbReference>
<evidence type="ECO:0000313" key="7">
    <source>
        <dbReference type="Proteomes" id="UP001415857"/>
    </source>
</evidence>
<dbReference type="EMBL" id="JBBPBK010000014">
    <property type="protein sequence ID" value="KAK9270239.1"/>
    <property type="molecule type" value="Genomic_DNA"/>
</dbReference>
<dbReference type="Gene3D" id="3.10.50.40">
    <property type="match status" value="2"/>
</dbReference>
<dbReference type="PANTHER" id="PTHR46512">
    <property type="entry name" value="PEPTIDYLPROLYL ISOMERASE"/>
    <property type="match status" value="1"/>
</dbReference>
<feature type="domain" description="PPIase FKBP-type" evidence="5">
    <location>
        <begin position="63"/>
        <end position="123"/>
    </location>
</feature>
<evidence type="ECO:0000259" key="5">
    <source>
        <dbReference type="PROSITE" id="PS50059"/>
    </source>
</evidence>
<dbReference type="EC" id="5.2.1.8" evidence="3"/>
<comment type="caution">
    <text evidence="6">The sequence shown here is derived from an EMBL/GenBank/DDBJ whole genome shotgun (WGS) entry which is preliminary data.</text>
</comment>
<reference evidence="6 7" key="1">
    <citation type="journal article" date="2024" name="Plant J.">
        <title>Genome sequences and population genomics reveal climatic adaptation and genomic divergence between two closely related sweetgum species.</title>
        <authorList>
            <person name="Xu W.Q."/>
            <person name="Ren C.Q."/>
            <person name="Zhang X.Y."/>
            <person name="Comes H.P."/>
            <person name="Liu X.H."/>
            <person name="Li Y.G."/>
            <person name="Kettle C.J."/>
            <person name="Jalonen R."/>
            <person name="Gaisberger H."/>
            <person name="Ma Y.Z."/>
            <person name="Qiu Y.X."/>
        </authorList>
    </citation>
    <scope>NUCLEOTIDE SEQUENCE [LARGE SCALE GENOMIC DNA]</scope>
    <source>
        <strain evidence="6">Hangzhou</strain>
    </source>
</reference>
<name>A0AAP0R6P6_LIQFO</name>
<dbReference type="Pfam" id="PF00254">
    <property type="entry name" value="FKBP_C"/>
    <property type="match status" value="2"/>
</dbReference>
<evidence type="ECO:0000256" key="2">
    <source>
        <dbReference type="ARBA" id="ARBA00022803"/>
    </source>
</evidence>
<proteinExistence type="predicted"/>
<evidence type="ECO:0000256" key="1">
    <source>
        <dbReference type="ARBA" id="ARBA00022737"/>
    </source>
</evidence>
<keyword evidence="2" id="KW-0802">TPR repeat</keyword>
<dbReference type="Proteomes" id="UP001415857">
    <property type="component" value="Unassembled WGS sequence"/>
</dbReference>
<dbReference type="InterPro" id="IPR011990">
    <property type="entry name" value="TPR-like_helical_dom_sf"/>
</dbReference>
<feature type="compositionally biased region" description="Acidic residues" evidence="4">
    <location>
        <begin position="12"/>
        <end position="25"/>
    </location>
</feature>
<accession>A0AAP0R6P6</accession>
<comment type="catalytic activity">
    <reaction evidence="3">
        <text>[protein]-peptidylproline (omega=180) = [protein]-peptidylproline (omega=0)</text>
        <dbReference type="Rhea" id="RHEA:16237"/>
        <dbReference type="Rhea" id="RHEA-COMP:10747"/>
        <dbReference type="Rhea" id="RHEA-COMP:10748"/>
        <dbReference type="ChEBI" id="CHEBI:83833"/>
        <dbReference type="ChEBI" id="CHEBI:83834"/>
        <dbReference type="EC" id="5.2.1.8"/>
    </reaction>
</comment>
<protein>
    <recommendedName>
        <fullName evidence="3">peptidylprolyl isomerase</fullName>
        <ecNumber evidence="3">5.2.1.8</ecNumber>
    </recommendedName>
</protein>
<sequence length="310" mass="33749">MEAEKGTNVSDIADDEEIDEEEPGEVVESAPPQKVGEERVLNRTSGLQKKLLKRGIGWECPEFGDEVTSQVVSGLDDGIITMKKGEIALFTLPPELGHGGGAGRDGIPPDSIIQFEVELISWITVVDISKDGGIIKKILGKGDCNEQPGDLDEVLVKYQAMLVDGTIVAKTPEEGTEFYVKDGHFCPALPKAIKTMKRGEKEKAPWQVSNHEKIEAAGRKKEEGNILFKGGKYQRARKKYDKAADYVSEDGSFGDNDQKLIKALRVSCWLNSAACSLKINDFSGAIELCSKAFNLNQVILSCQCILGSCA</sequence>
<evidence type="ECO:0000313" key="6">
    <source>
        <dbReference type="EMBL" id="KAK9270239.1"/>
    </source>
</evidence>
<dbReference type="SUPFAM" id="SSF48452">
    <property type="entry name" value="TPR-like"/>
    <property type="match status" value="1"/>
</dbReference>
<dbReference type="PANTHER" id="PTHR46512:SF9">
    <property type="entry name" value="PEPTIDYLPROLYL ISOMERASE"/>
    <property type="match status" value="1"/>
</dbReference>
<dbReference type="PROSITE" id="PS50059">
    <property type="entry name" value="FKBP_PPIASE"/>
    <property type="match status" value="1"/>
</dbReference>
<feature type="region of interest" description="Disordered" evidence="4">
    <location>
        <begin position="1"/>
        <end position="40"/>
    </location>
</feature>
<dbReference type="Gene3D" id="1.25.40.10">
    <property type="entry name" value="Tetratricopeptide repeat domain"/>
    <property type="match status" value="1"/>
</dbReference>
<keyword evidence="1" id="KW-0677">Repeat</keyword>